<evidence type="ECO:0000256" key="1">
    <source>
        <dbReference type="SAM" id="MobiDB-lite"/>
    </source>
</evidence>
<name>A0A1G4ZB71_9ENTR</name>
<sequence>MMIWQTRLALIILLSYCTVYGLAHAQRALLSPLTIPPHSQDITQISSPQSSSEELARHPSPLVIPKNPTMKNSDLTALVLDVRINQSKTDDFGQFQQNPKGEILAYGRDLRKLRINIASDIADNHLVKLNDIPQLRYQYHVETQSIDINLPTDRLTPYQLNMASDQYQKKTNMDAGGINAGVLNYNLYNENNDAGNFFSANMEGIFSSNYGNFVSSGLYNNGSSHFINNDFVRLDSYWQYVDAKNIRSWQLGDFVSNTVEWGSSVRLAGIQIASAYQQRSDIITTALPSYSGSAALPSSLDLYVNQQRIYSGEIPSGPFDLKMLPSVSGNDVTLITRDINGQQIATTQAYYYTPKVLREDLKEYSIDIGVPRFGYSTASSDYDSHLFAIGSLRYGWRPTATLTGHTEYTSDGLANIGGGIAKTLAGMSAINLDAARSEYKGASGNLLLAGVEGRLTKQISFNASTQRTFGNYFDVARVANILAQKKYANVLRTRTYAEDFINTSAIAERIDRYGLAWSPTPGLSFSAYYNEIAWAQDTYRTVSLNANTSITNNATLYTNIYKDLNHSDNWSLWLGLRINLSDRLDATTSMVKNSADTSYSQEFSRSSSQQVNTLGWGVNATHYDNGSNLLSVRGDYRARAAWLNAQLSQYGSQRQSTLAASGSLVAAGGHLFAANEIGDAFVVVKNAGPNSTVLNGGVDLGKSDAEGNFLIPHILPWVDNEIYLDTSDMQEGWEAASTEQIAVAGWRRGSIVDFKTEKIDSATAKLFLAGAHQVISPGYAVTLNGQQSGVVGYDGLVYLKGLKEGTNYLSVNLLDKGQYQARFNWHKTTQHSNAGEILCR</sequence>
<evidence type="ECO:0000313" key="2">
    <source>
        <dbReference type="EMBL" id="SCX62508.1"/>
    </source>
</evidence>
<dbReference type="GO" id="GO:0009297">
    <property type="term" value="P:pilus assembly"/>
    <property type="evidence" value="ECO:0007669"/>
    <property type="project" value="InterPro"/>
</dbReference>
<feature type="region of interest" description="Disordered" evidence="1">
    <location>
        <begin position="40"/>
        <end position="61"/>
    </location>
</feature>
<dbReference type="Gene3D" id="2.60.40.2610">
    <property type="entry name" value="Outer membrane usher protein FimD, plug domain"/>
    <property type="match status" value="1"/>
</dbReference>
<dbReference type="EMBL" id="FMUI01000019">
    <property type="protein sequence ID" value="SCX62508.1"/>
    <property type="molecule type" value="Genomic_DNA"/>
</dbReference>
<evidence type="ECO:0000313" key="3">
    <source>
        <dbReference type="Proteomes" id="UP000183569"/>
    </source>
</evidence>
<dbReference type="GO" id="GO:0015473">
    <property type="term" value="F:fimbrial usher porin activity"/>
    <property type="evidence" value="ECO:0007669"/>
    <property type="project" value="InterPro"/>
</dbReference>
<accession>A0A1G4ZB71</accession>
<comment type="caution">
    <text evidence="2">The sequence shown here is derived from an EMBL/GenBank/DDBJ whole genome shotgun (WGS) entry which is preliminary data.</text>
</comment>
<dbReference type="InterPro" id="IPR000015">
    <property type="entry name" value="Fimb_usher"/>
</dbReference>
<organism evidence="2 3">
    <name type="scientific">Kosakonia sacchari</name>
    <dbReference type="NCBI Taxonomy" id="1158459"/>
    <lineage>
        <taxon>Bacteria</taxon>
        <taxon>Pseudomonadati</taxon>
        <taxon>Pseudomonadota</taxon>
        <taxon>Gammaproteobacteria</taxon>
        <taxon>Enterobacterales</taxon>
        <taxon>Enterobacteriaceae</taxon>
        <taxon>Kosakonia</taxon>
    </lineage>
</organism>
<dbReference type="Proteomes" id="UP000183569">
    <property type="component" value="Unassembled WGS sequence"/>
</dbReference>
<proteinExistence type="predicted"/>
<dbReference type="PANTHER" id="PTHR30451">
    <property type="entry name" value="OUTER MEMBRANE USHER PROTEIN"/>
    <property type="match status" value="1"/>
</dbReference>
<gene>
    <name evidence="2" type="ORF">SAMN02927897_04332</name>
</gene>
<reference evidence="2 3" key="1">
    <citation type="submission" date="2016-10" db="EMBL/GenBank/DDBJ databases">
        <authorList>
            <person name="Varghese N."/>
            <person name="Submissions S."/>
        </authorList>
    </citation>
    <scope>NUCLEOTIDE SEQUENCE [LARGE SCALE GENOMIC DNA]</scope>
    <source>
        <strain evidence="2 3">CGMCC 1.12102</strain>
    </source>
</reference>
<dbReference type="Gene3D" id="2.60.40.3110">
    <property type="match status" value="1"/>
</dbReference>
<dbReference type="PANTHER" id="PTHR30451:SF5">
    <property type="entry name" value="SLR0019 PROTEIN"/>
    <property type="match status" value="1"/>
</dbReference>
<dbReference type="Pfam" id="PF00577">
    <property type="entry name" value="Usher"/>
    <property type="match status" value="1"/>
</dbReference>
<dbReference type="GO" id="GO:0009279">
    <property type="term" value="C:cell outer membrane"/>
    <property type="evidence" value="ECO:0007669"/>
    <property type="project" value="TreeGrafter"/>
</dbReference>
<protein>
    <submittedName>
        <fullName evidence="2">Outer membrane usher protein</fullName>
    </submittedName>
</protein>
<feature type="compositionally biased region" description="Polar residues" evidence="1">
    <location>
        <begin position="40"/>
        <end position="53"/>
    </location>
</feature>
<dbReference type="AlphaFoldDB" id="A0A1G4ZB71"/>
<dbReference type="InterPro" id="IPR042186">
    <property type="entry name" value="FimD_plug_dom"/>
</dbReference>